<organism evidence="3">
    <name type="scientific">Guillardia theta</name>
    <name type="common">Cryptophyte</name>
    <name type="synonym">Cryptomonas phi</name>
    <dbReference type="NCBI Taxonomy" id="55529"/>
    <lineage>
        <taxon>Eukaryota</taxon>
        <taxon>Cryptophyceae</taxon>
        <taxon>Pyrenomonadales</taxon>
        <taxon>Geminigeraceae</taxon>
        <taxon>Guillardia</taxon>
    </lineage>
</organism>
<dbReference type="AlphaFoldDB" id="A0A6U5YI23"/>
<dbReference type="EMBL" id="HBKN01013270">
    <property type="protein sequence ID" value="CAE2287180.1"/>
    <property type="molecule type" value="Transcribed_RNA"/>
</dbReference>
<evidence type="ECO:0000313" key="3">
    <source>
        <dbReference type="EMBL" id="CAE2287180.1"/>
    </source>
</evidence>
<name>A0A6U5YI23_GUITH</name>
<keyword evidence="1" id="KW-0175">Coiled coil</keyword>
<gene>
    <name evidence="2" type="ORF">GTHE00462_LOCUS10345</name>
    <name evidence="3" type="ORF">GTHE00462_LOCUS10353</name>
</gene>
<dbReference type="EMBL" id="HBKN01013259">
    <property type="protein sequence ID" value="CAE2287113.1"/>
    <property type="molecule type" value="Transcribed_RNA"/>
</dbReference>
<reference evidence="3" key="1">
    <citation type="submission" date="2021-01" db="EMBL/GenBank/DDBJ databases">
        <authorList>
            <person name="Corre E."/>
            <person name="Pelletier E."/>
            <person name="Niang G."/>
            <person name="Scheremetjew M."/>
            <person name="Finn R."/>
            <person name="Kale V."/>
            <person name="Holt S."/>
            <person name="Cochrane G."/>
            <person name="Meng A."/>
            <person name="Brown T."/>
            <person name="Cohen L."/>
        </authorList>
    </citation>
    <scope>NUCLEOTIDE SEQUENCE</scope>
    <source>
        <strain evidence="3">CCMP 2712</strain>
    </source>
</reference>
<accession>A0A6U5YI23</accession>
<evidence type="ECO:0000256" key="1">
    <source>
        <dbReference type="SAM" id="Coils"/>
    </source>
</evidence>
<protein>
    <submittedName>
        <fullName evidence="3">Uncharacterized protein</fullName>
    </submittedName>
</protein>
<feature type="coiled-coil region" evidence="1">
    <location>
        <begin position="280"/>
        <end position="314"/>
    </location>
</feature>
<proteinExistence type="predicted"/>
<evidence type="ECO:0000313" key="2">
    <source>
        <dbReference type="EMBL" id="CAE2287113.1"/>
    </source>
</evidence>
<sequence length="583" mass="67789">MDEAPSMHPPKPPSRHVRLSLENKNALSSSHSTSSFVNNQDFMQLREEVLYLSNSVNTLRQSDSRRRASGEHFNHKPELAALDHCKKKVGYTLFLRCQRGMLSRCFSAYKGQMGLNKWTRNQLSRFSMRRKRSSCLLVLDFWLHFTRRQARLENSLGKFLENKHKDCIATWRRHVSQSMLERQKGKSIEPKSQKRSSGLYTMQWRLKRKKEAKVLEIWRRSALVMRRKRAATRRMLHRQTIRSEKSAFWFWRLSLWMQRSEQADAAEPVESQSTQASVQQQELQQACQSLQGTVVQLEKERNSLAARLLLAEQDLQEKTSKHTRNQLFESTLSKMYSSQNSLNISDLASRTQADIFERNFHRREMENNFDLVLDNLETTLQRQAEDLRKLHDDCVVAEGVKSLAIKGYLQFIDFFSETRRLCNIHRTSILHFQQERKLAEKRTADVFFEMEKSFEDSVMASLASSRSDLSSSDDWQHLSGVWRKKDELSGLSEVTRMFNSPKLLADVPNLIVQLVSEHVEDIKAILLALRRREVGKYPRNVRRLIVSSKMIQLEVMKLTNVSPAGELNTSGFMSTNGSASIQV</sequence>